<accession>Q2SFF1</accession>
<reference evidence="1 2" key="1">
    <citation type="journal article" date="2005" name="Nucleic Acids Res.">
        <title>Genomic blueprint of Hahella chejuensis, a marine microbe producing an algicidal agent.</title>
        <authorList>
            <person name="Jeong H."/>
            <person name="Yim J.H."/>
            <person name="Lee C."/>
            <person name="Choi S.-H."/>
            <person name="Park Y.K."/>
            <person name="Yoon S.H."/>
            <person name="Hur C.-G."/>
            <person name="Kang H.-Y."/>
            <person name="Kim D."/>
            <person name="Lee H.H."/>
            <person name="Park K.H."/>
            <person name="Park S.-H."/>
            <person name="Park H.-S."/>
            <person name="Lee H.K."/>
            <person name="Oh T.K."/>
            <person name="Kim J.F."/>
        </authorList>
    </citation>
    <scope>NUCLEOTIDE SEQUENCE [LARGE SCALE GENOMIC DNA]</scope>
    <source>
        <strain evidence="1 2">KCTC 2396</strain>
    </source>
</reference>
<organism evidence="1 2">
    <name type="scientific">Hahella chejuensis (strain KCTC 2396)</name>
    <dbReference type="NCBI Taxonomy" id="349521"/>
    <lineage>
        <taxon>Bacteria</taxon>
        <taxon>Pseudomonadati</taxon>
        <taxon>Pseudomonadota</taxon>
        <taxon>Gammaproteobacteria</taxon>
        <taxon>Oceanospirillales</taxon>
        <taxon>Hahellaceae</taxon>
        <taxon>Hahella</taxon>
    </lineage>
</organism>
<evidence type="ECO:0000313" key="1">
    <source>
        <dbReference type="EMBL" id="ABC30623.1"/>
    </source>
</evidence>
<keyword evidence="2" id="KW-1185">Reference proteome</keyword>
<protein>
    <submittedName>
        <fullName evidence="1">Uncharacterized protein</fullName>
    </submittedName>
</protein>
<dbReference type="AlphaFoldDB" id="Q2SFF1"/>
<dbReference type="KEGG" id="hch:HCH_03899"/>
<evidence type="ECO:0000313" key="2">
    <source>
        <dbReference type="Proteomes" id="UP000000238"/>
    </source>
</evidence>
<name>Q2SFF1_HAHCH</name>
<sequence>MCLIVGSIISMSDKIKPVHKSAPTRVNSIWKSSRKLRWFTYLLLLYFILIYTYFLKITTMFLTNIGTYLSTGDEEGFIREVGYTGITIEKLTHSLPSDEEMVDNFHKYRNDFLRLVELQYHYSYILALTAEGNQGKITLNSEEKELIKSAAQVSFTWENTDEGKDIIARTGVVGIDSGASWLNSPYSKDYNQRSAAATLSERSKFRELDIYTKDSKAYSAKLGLLRKEYLYIPQSQKFQSGWLLSTTDHKGENSKRFQVASSLDWYWIYPFGWTLDWPFDNTYKEPCLIKPIEEPYWYIKLCRS</sequence>
<dbReference type="HOGENOM" id="CLU_914543_0_0_6"/>
<dbReference type="EMBL" id="CP000155">
    <property type="protein sequence ID" value="ABC30623.1"/>
    <property type="molecule type" value="Genomic_DNA"/>
</dbReference>
<gene>
    <name evidence="1" type="ordered locus">HCH_03899</name>
</gene>
<proteinExistence type="predicted"/>
<dbReference type="Proteomes" id="UP000000238">
    <property type="component" value="Chromosome"/>
</dbReference>